<dbReference type="OrthoDB" id="9803237at2"/>
<dbReference type="Pfam" id="PF02811">
    <property type="entry name" value="PHP"/>
    <property type="match status" value="1"/>
</dbReference>
<keyword evidence="3" id="KW-0808">Transferase</keyword>
<evidence type="ECO:0000256" key="6">
    <source>
        <dbReference type="ARBA" id="ARBA00022932"/>
    </source>
</evidence>
<dbReference type="CDD" id="cd12113">
    <property type="entry name" value="PHP_PolIIIA_DnaE3"/>
    <property type="match status" value="1"/>
</dbReference>
<dbReference type="EMBL" id="LT629973">
    <property type="protein sequence ID" value="SEH93572.1"/>
    <property type="molecule type" value="Genomic_DNA"/>
</dbReference>
<accession>A0A1C7P8Y5</accession>
<evidence type="ECO:0000259" key="8">
    <source>
        <dbReference type="SMART" id="SM00481"/>
    </source>
</evidence>
<dbReference type="STRING" id="1679444.PYTT_1859"/>
<dbReference type="Gene3D" id="1.10.10.1600">
    <property type="entry name" value="Bacterial DNA polymerase III alpha subunit, thumb domain"/>
    <property type="match status" value="1"/>
</dbReference>
<dbReference type="EC" id="2.7.7.7" evidence="1"/>
<name>A0A1C7P8Y5_9BACT</name>
<dbReference type="InterPro" id="IPR041931">
    <property type="entry name" value="DNA_pol3_alpha_thumb_dom"/>
</dbReference>
<dbReference type="PANTHER" id="PTHR32294">
    <property type="entry name" value="DNA POLYMERASE III SUBUNIT ALPHA"/>
    <property type="match status" value="1"/>
</dbReference>
<dbReference type="Pfam" id="PF17657">
    <property type="entry name" value="DNA_pol3_finger"/>
    <property type="match status" value="1"/>
</dbReference>
<dbReference type="PANTHER" id="PTHR32294:SF0">
    <property type="entry name" value="DNA POLYMERASE III SUBUNIT ALPHA"/>
    <property type="match status" value="1"/>
</dbReference>
<protein>
    <recommendedName>
        <fullName evidence="2">DNA polymerase III subunit alpha</fullName>
        <ecNumber evidence="1">2.7.7.7</ecNumber>
    </recommendedName>
</protein>
<dbReference type="GO" id="GO:0003887">
    <property type="term" value="F:DNA-directed DNA polymerase activity"/>
    <property type="evidence" value="ECO:0007669"/>
    <property type="project" value="UniProtKB-KW"/>
</dbReference>
<dbReference type="CDD" id="cd04485">
    <property type="entry name" value="DnaE_OBF"/>
    <property type="match status" value="1"/>
</dbReference>
<dbReference type="SUPFAM" id="SSF89550">
    <property type="entry name" value="PHP domain-like"/>
    <property type="match status" value="1"/>
</dbReference>
<dbReference type="InterPro" id="IPR004805">
    <property type="entry name" value="DnaE2/DnaE/PolC"/>
</dbReference>
<proteinExistence type="predicted"/>
<dbReference type="PATRIC" id="fig|1679444.3.peg.1830"/>
<evidence type="ECO:0000256" key="5">
    <source>
        <dbReference type="ARBA" id="ARBA00022705"/>
    </source>
</evidence>
<dbReference type="AlphaFoldDB" id="A0A1C7P8Y5"/>
<dbReference type="InterPro" id="IPR004013">
    <property type="entry name" value="PHP_dom"/>
</dbReference>
<keyword evidence="5" id="KW-0235">DNA replication</keyword>
<dbReference type="Pfam" id="PF14579">
    <property type="entry name" value="HHH_6"/>
    <property type="match status" value="1"/>
</dbReference>
<dbReference type="Gene3D" id="3.20.20.140">
    <property type="entry name" value="Metal-dependent hydrolases"/>
    <property type="match status" value="1"/>
</dbReference>
<dbReference type="RefSeq" id="WP_083077097.1">
    <property type="nucleotide sequence ID" value="NZ_LIGX01000041.1"/>
</dbReference>
<feature type="domain" description="Polymerase/histidinol phosphatase N-terminal" evidence="8">
    <location>
        <begin position="4"/>
        <end position="88"/>
    </location>
</feature>
<dbReference type="Gene3D" id="1.10.150.870">
    <property type="match status" value="1"/>
</dbReference>
<dbReference type="GO" id="GO:0008408">
    <property type="term" value="F:3'-5' exonuclease activity"/>
    <property type="evidence" value="ECO:0007669"/>
    <property type="project" value="InterPro"/>
</dbReference>
<dbReference type="KEGG" id="agl:PYTT_1859"/>
<keyword evidence="4" id="KW-0548">Nucleotidyltransferase</keyword>
<dbReference type="Proteomes" id="UP000176204">
    <property type="component" value="Chromosome I"/>
</dbReference>
<dbReference type="NCBIfam" id="NF004226">
    <property type="entry name" value="PRK05673.1"/>
    <property type="match status" value="1"/>
</dbReference>
<evidence type="ECO:0000313" key="10">
    <source>
        <dbReference type="Proteomes" id="UP000176204"/>
    </source>
</evidence>
<reference evidence="10" key="1">
    <citation type="submission" date="2016-09" db="EMBL/GenBank/DDBJ databases">
        <authorList>
            <person name="Koehorst J."/>
        </authorList>
    </citation>
    <scope>NUCLEOTIDE SEQUENCE [LARGE SCALE GENOMIC DNA]</scope>
</reference>
<comment type="catalytic activity">
    <reaction evidence="7">
        <text>DNA(n) + a 2'-deoxyribonucleoside 5'-triphosphate = DNA(n+1) + diphosphate</text>
        <dbReference type="Rhea" id="RHEA:22508"/>
        <dbReference type="Rhea" id="RHEA-COMP:17339"/>
        <dbReference type="Rhea" id="RHEA-COMP:17340"/>
        <dbReference type="ChEBI" id="CHEBI:33019"/>
        <dbReference type="ChEBI" id="CHEBI:61560"/>
        <dbReference type="ChEBI" id="CHEBI:173112"/>
        <dbReference type="EC" id="2.7.7.7"/>
    </reaction>
</comment>
<dbReference type="Pfam" id="PF07733">
    <property type="entry name" value="DNA_pol3_alpha"/>
    <property type="match status" value="1"/>
</dbReference>
<dbReference type="InterPro" id="IPR016195">
    <property type="entry name" value="Pol/histidinol_Pase-like"/>
</dbReference>
<dbReference type="InterPro" id="IPR040982">
    <property type="entry name" value="DNA_pol3_finger"/>
</dbReference>
<evidence type="ECO:0000313" key="9">
    <source>
        <dbReference type="EMBL" id="SEH93572.1"/>
    </source>
</evidence>
<evidence type="ECO:0000256" key="2">
    <source>
        <dbReference type="ARBA" id="ARBA00019114"/>
    </source>
</evidence>
<evidence type="ECO:0000256" key="7">
    <source>
        <dbReference type="ARBA" id="ARBA00049244"/>
    </source>
</evidence>
<evidence type="ECO:0000256" key="4">
    <source>
        <dbReference type="ARBA" id="ARBA00022695"/>
    </source>
</evidence>
<keyword evidence="6" id="KW-0239">DNA-directed DNA polymerase</keyword>
<organism evidence="9 10">
    <name type="scientific">Akkermansia glycaniphila</name>
    <dbReference type="NCBI Taxonomy" id="1679444"/>
    <lineage>
        <taxon>Bacteria</taxon>
        <taxon>Pseudomonadati</taxon>
        <taxon>Verrucomicrobiota</taxon>
        <taxon>Verrucomicrobiia</taxon>
        <taxon>Verrucomicrobiales</taxon>
        <taxon>Akkermansiaceae</taxon>
        <taxon>Akkermansia</taxon>
    </lineage>
</organism>
<dbReference type="SMART" id="SM00481">
    <property type="entry name" value="POLIIIAc"/>
    <property type="match status" value="1"/>
</dbReference>
<sequence length="1170" mass="131485">MSFVHLHTHTEFSLLDGAIRTDELIKKCAELGMDSVAMTDHGNVYGIVEMVVNVNKHNKKIKGYNKEHPDSPKPLFKAILGCEVYMAPTALNIRKHLPGRRKYTHLTLLAENETGWFNLIKLVSRSHLEGFYYKPRVDIDTLREYHEGIICLSGCLAGPINEWLLVDQPEKARDTLLELKTVFGDGNFFVEIQDHGLDEQKKVLPELIRLAKETDTPLVASNDVHFLTRADHDMHDALICIGTNEKIANPNRMRYSSEVYLKSPEEMRAIFKDHPEACDNTVKIAERCNVTLKLDSTSTEKYPEFDTPDGSTREEYLRKICYEGLAERYGQDRADNDQELRARLDYELGIINQLKFPSYFLITADFINWAKDHGIPVGPGRGSAAGSLVAYVMKITDICPLRFGLIFERFLNPERVSPPDIDIDFCQTRRPEVIEYVRQKYGERAVSHIITYGTLGAKSVLRDVARVMDLSYGDGDKIAKLIETGPGVTLKKSYEQNEDLRNLIAGSETYTQLWDYATRLEGLVRNVGVHAAGIVIGDRPLDEHAALTRDDLSNPHGAVVAQCDMSAITEVGLLKMDFLGLKTLTVMRDAEEYIRWNDPEFDITRVPLDDKPTLSLLNRGDTMGVFQLESGGMVDTCRRYGIQKIEDIIDLLALYRPGAMQFIDEMIQVKKGLQEVHYEHPLLEQVSGETYGVMIYQEQVQSAAKLLAGYTLGGADLLRRAMGKKDPEKMAHERANFIKGCAETNQIDEKLAGAIFDKIEKFAGYGFNKSHSACYGHISYWTAYLKANHPVEFLCGLMSNEANNDKIGIFIQEANRMGIEVLQPCVNHSDVKFKPEQLPNGRWAVRFGLASIKSMSDVTVRVITEERKKNGPFQSLDDFCYRIDSRDVRRNQLESLVRAGAFDWTHQPRAVVFNNIETAINGASSIHKDREVGQASLFDMMEATSLPEPVKAVPEWDKEEKLNLEKDLTGAYFSGHPLDSMRGIIDNPKFIQIGTLDDTPIVELKGPQDMAGMIRLVTVKLSKSGQKFAILTLEDFTGSAEALLWGDAFAKAQEQEGLLAVGNFIRYRARISEDDRTGTKKISINSMESLSTASKRKKAANAPYEIVLSTTRHDEADLQNVKDIILKHAGKTPVILTFRNSLGNRASIELGDRYRVTPSPALAEALSMYA</sequence>
<dbReference type="GO" id="GO:0006260">
    <property type="term" value="P:DNA replication"/>
    <property type="evidence" value="ECO:0007669"/>
    <property type="project" value="UniProtKB-KW"/>
</dbReference>
<keyword evidence="10" id="KW-1185">Reference proteome</keyword>
<evidence type="ECO:0000256" key="3">
    <source>
        <dbReference type="ARBA" id="ARBA00022679"/>
    </source>
</evidence>
<dbReference type="InterPro" id="IPR003141">
    <property type="entry name" value="Pol/His_phosphatase_N"/>
</dbReference>
<gene>
    <name evidence="9" type="ORF">PYTT_1859</name>
</gene>
<dbReference type="InterPro" id="IPR011708">
    <property type="entry name" value="DNA_pol3_alpha_NTPase_dom"/>
</dbReference>
<dbReference type="InterPro" id="IPR029460">
    <property type="entry name" value="DNAPol_HHH"/>
</dbReference>
<dbReference type="NCBIfam" id="TIGR00594">
    <property type="entry name" value="polc"/>
    <property type="match status" value="1"/>
</dbReference>
<evidence type="ECO:0000256" key="1">
    <source>
        <dbReference type="ARBA" id="ARBA00012417"/>
    </source>
</evidence>